<dbReference type="PANTHER" id="PTHR11803:SF58">
    <property type="entry name" value="PROTEIN HMF1-RELATED"/>
    <property type="match status" value="1"/>
</dbReference>
<dbReference type="EMBL" id="CP155571">
    <property type="protein sequence ID" value="XFO71977.1"/>
    <property type="molecule type" value="Genomic_DNA"/>
</dbReference>
<accession>A0ABZ3J0V1</accession>
<organism evidence="2 3">
    <name type="scientific">Sporomusa acidovorans (strain ATCC 49682 / DSM 3132 / Mol)</name>
    <dbReference type="NCBI Taxonomy" id="1123286"/>
    <lineage>
        <taxon>Bacteria</taxon>
        <taxon>Bacillati</taxon>
        <taxon>Bacillota</taxon>
        <taxon>Negativicutes</taxon>
        <taxon>Selenomonadales</taxon>
        <taxon>Sporomusaceae</taxon>
        <taxon>Sporomusa</taxon>
    </lineage>
</organism>
<sequence>MKTVVSSDRAPQAIGPYSQAIKANGFLFVSGQIPLDPITGQIVYGGIEGQTYQVLANLQAILEKEGLSFDDVVKTTVFLKDMDDFAVMNKIYSQSFTTNPPARACVQVAKLPRDVSVEIEIIAVYP</sequence>
<comment type="similarity">
    <text evidence="1">Belongs to the RutC family.</text>
</comment>
<gene>
    <name evidence="2" type="primary">yabJ_1</name>
    <name evidence="2" type="ORF">SPACI_020230</name>
</gene>
<protein>
    <submittedName>
        <fullName evidence="2">2-iminobutanoate/2-iminopropanoate deaminase</fullName>
        <ecNumber evidence="2">3.5.99.10</ecNumber>
    </submittedName>
</protein>
<reference evidence="2" key="1">
    <citation type="submission" date="2024-05" db="EMBL/GenBank/DDBJ databases">
        <title>Isolation and characterization of Sporomusa carbonis sp. nov., a carboxydotrophic hydrogenogen in the genus of Sporomusa isolated from a charcoal burning pile.</title>
        <authorList>
            <person name="Boeer T."/>
            <person name="Rosenbaum F."/>
            <person name="Eysell L."/>
            <person name="Mueller V."/>
            <person name="Daniel R."/>
            <person name="Poehlein A."/>
        </authorList>
    </citation>
    <scope>NUCLEOTIDE SEQUENCE [LARGE SCALE GENOMIC DNA]</scope>
    <source>
        <strain evidence="2">DSM 3132</strain>
    </source>
</reference>
<dbReference type="InterPro" id="IPR019897">
    <property type="entry name" value="RidA_CS"/>
</dbReference>
<dbReference type="SUPFAM" id="SSF55298">
    <property type="entry name" value="YjgF-like"/>
    <property type="match status" value="1"/>
</dbReference>
<dbReference type="InterPro" id="IPR006056">
    <property type="entry name" value="RidA"/>
</dbReference>
<evidence type="ECO:0000256" key="1">
    <source>
        <dbReference type="ARBA" id="ARBA00010552"/>
    </source>
</evidence>
<dbReference type="PANTHER" id="PTHR11803">
    <property type="entry name" value="2-IMINOBUTANOATE/2-IMINOPROPANOATE DEAMINASE RIDA"/>
    <property type="match status" value="1"/>
</dbReference>
<dbReference type="PROSITE" id="PS01094">
    <property type="entry name" value="UPF0076"/>
    <property type="match status" value="1"/>
</dbReference>
<evidence type="ECO:0000313" key="2">
    <source>
        <dbReference type="EMBL" id="XFO71977.1"/>
    </source>
</evidence>
<dbReference type="CDD" id="cd00448">
    <property type="entry name" value="YjgF_YER057c_UK114_family"/>
    <property type="match status" value="1"/>
</dbReference>
<dbReference type="GO" id="GO:0120241">
    <property type="term" value="F:2-iminobutanoate/2-iminopropanoate deaminase"/>
    <property type="evidence" value="ECO:0007669"/>
    <property type="project" value="UniProtKB-EC"/>
</dbReference>
<dbReference type="NCBIfam" id="TIGR00004">
    <property type="entry name" value="Rid family detoxifying hydrolase"/>
    <property type="match status" value="1"/>
</dbReference>
<dbReference type="Proteomes" id="UP000216052">
    <property type="component" value="Chromosome"/>
</dbReference>
<keyword evidence="3" id="KW-1185">Reference proteome</keyword>
<keyword evidence="2" id="KW-0378">Hydrolase</keyword>
<dbReference type="Gene3D" id="3.30.1330.40">
    <property type="entry name" value="RutC-like"/>
    <property type="match status" value="1"/>
</dbReference>
<name>A0ABZ3J0V1_SPOA4</name>
<dbReference type="RefSeq" id="WP_093795172.1">
    <property type="nucleotide sequence ID" value="NZ_CP155571.1"/>
</dbReference>
<evidence type="ECO:0000313" key="3">
    <source>
        <dbReference type="Proteomes" id="UP000216052"/>
    </source>
</evidence>
<dbReference type="InterPro" id="IPR035959">
    <property type="entry name" value="RutC-like_sf"/>
</dbReference>
<dbReference type="Pfam" id="PF01042">
    <property type="entry name" value="Ribonuc_L-PSP"/>
    <property type="match status" value="1"/>
</dbReference>
<proteinExistence type="inferred from homology"/>
<dbReference type="InterPro" id="IPR006175">
    <property type="entry name" value="YjgF/YER057c/UK114"/>
</dbReference>
<dbReference type="EC" id="3.5.99.10" evidence="2"/>